<evidence type="ECO:0000256" key="2">
    <source>
        <dbReference type="ARBA" id="ARBA00006175"/>
    </source>
</evidence>
<comment type="similarity">
    <text evidence="2 6">Belongs to the MIP/aquaporin (TC 1.A.8) family.</text>
</comment>
<reference evidence="10" key="1">
    <citation type="submission" date="2016-06" db="UniProtKB">
        <authorList>
            <consortium name="WormBaseParasite"/>
        </authorList>
    </citation>
    <scope>IDENTIFICATION</scope>
</reference>
<evidence type="ECO:0000256" key="1">
    <source>
        <dbReference type="ARBA" id="ARBA00004141"/>
    </source>
</evidence>
<protein>
    <submittedName>
        <fullName evidence="10">Aquaporin</fullName>
    </submittedName>
</protein>
<dbReference type="PANTHER" id="PTHR19139">
    <property type="entry name" value="AQUAPORIN TRANSPORTER"/>
    <property type="match status" value="1"/>
</dbReference>
<keyword evidence="5 7" id="KW-0472">Membrane</keyword>
<dbReference type="PRINTS" id="PR00783">
    <property type="entry name" value="MINTRINSICP"/>
</dbReference>
<keyword evidence="6" id="KW-0813">Transport</keyword>
<dbReference type="InterPro" id="IPR023271">
    <property type="entry name" value="Aquaporin-like"/>
</dbReference>
<dbReference type="Pfam" id="PF00230">
    <property type="entry name" value="MIP"/>
    <property type="match status" value="1"/>
</dbReference>
<reference evidence="8 9" key="2">
    <citation type="submission" date="2018-11" db="EMBL/GenBank/DDBJ databases">
        <authorList>
            <consortium name="Pathogen Informatics"/>
        </authorList>
    </citation>
    <scope>NUCLEOTIDE SEQUENCE [LARGE SCALE GENOMIC DNA]</scope>
    <source>
        <strain evidence="8 9">Egypt</strain>
    </source>
</reference>
<dbReference type="EMBL" id="UZAN01058551">
    <property type="protein sequence ID" value="VDP92066.1"/>
    <property type="molecule type" value="Genomic_DNA"/>
</dbReference>
<evidence type="ECO:0000256" key="3">
    <source>
        <dbReference type="ARBA" id="ARBA00022692"/>
    </source>
</evidence>
<evidence type="ECO:0000256" key="4">
    <source>
        <dbReference type="ARBA" id="ARBA00022989"/>
    </source>
</evidence>
<proteinExistence type="inferred from homology"/>
<feature type="transmembrane region" description="Helical" evidence="7">
    <location>
        <begin position="66"/>
        <end position="86"/>
    </location>
</feature>
<accession>A0A183B6F9</accession>
<evidence type="ECO:0000313" key="10">
    <source>
        <dbReference type="WBParaSite" id="ECPE_0001483401-mRNA-1"/>
    </source>
</evidence>
<organism evidence="10">
    <name type="scientific">Echinostoma caproni</name>
    <dbReference type="NCBI Taxonomy" id="27848"/>
    <lineage>
        <taxon>Eukaryota</taxon>
        <taxon>Metazoa</taxon>
        <taxon>Spiralia</taxon>
        <taxon>Lophotrochozoa</taxon>
        <taxon>Platyhelminthes</taxon>
        <taxon>Trematoda</taxon>
        <taxon>Digenea</taxon>
        <taxon>Plagiorchiida</taxon>
        <taxon>Echinostomata</taxon>
        <taxon>Echinostomatoidea</taxon>
        <taxon>Echinostomatidae</taxon>
        <taxon>Echinostoma</taxon>
    </lineage>
</organism>
<dbReference type="InterPro" id="IPR034294">
    <property type="entry name" value="Aquaporin_transptr"/>
</dbReference>
<name>A0A183B6F9_9TREM</name>
<comment type="subcellular location">
    <subcellularLocation>
        <location evidence="1">Membrane</location>
        <topology evidence="1">Multi-pass membrane protein</topology>
    </subcellularLocation>
</comment>
<dbReference type="OrthoDB" id="3222at2759"/>
<feature type="transmembrane region" description="Helical" evidence="7">
    <location>
        <begin position="31"/>
        <end position="54"/>
    </location>
</feature>
<dbReference type="InterPro" id="IPR000425">
    <property type="entry name" value="MIP"/>
</dbReference>
<evidence type="ECO:0000256" key="5">
    <source>
        <dbReference type="ARBA" id="ARBA00023136"/>
    </source>
</evidence>
<dbReference type="Gene3D" id="1.20.1080.10">
    <property type="entry name" value="Glycerol uptake facilitator protein"/>
    <property type="match status" value="1"/>
</dbReference>
<evidence type="ECO:0000313" key="9">
    <source>
        <dbReference type="Proteomes" id="UP000272942"/>
    </source>
</evidence>
<keyword evidence="3 6" id="KW-0812">Transmembrane</keyword>
<dbReference type="AlphaFoldDB" id="A0A183B6F9"/>
<dbReference type="WBParaSite" id="ECPE_0001483401-mRNA-1">
    <property type="protein sequence ID" value="ECPE_0001483401-mRNA-1"/>
    <property type="gene ID" value="ECPE_0001483401"/>
</dbReference>
<keyword evidence="4 7" id="KW-1133">Transmembrane helix</keyword>
<dbReference type="GO" id="GO:0015250">
    <property type="term" value="F:water channel activity"/>
    <property type="evidence" value="ECO:0007669"/>
    <property type="project" value="TreeGrafter"/>
</dbReference>
<keyword evidence="9" id="KW-1185">Reference proteome</keyword>
<gene>
    <name evidence="8" type="ORF">ECPE_LOCUS14794</name>
</gene>
<dbReference type="PANTHER" id="PTHR19139:SF199">
    <property type="entry name" value="MIP17260P"/>
    <property type="match status" value="1"/>
</dbReference>
<evidence type="ECO:0000256" key="7">
    <source>
        <dbReference type="SAM" id="Phobius"/>
    </source>
</evidence>
<feature type="transmembrane region" description="Helical" evidence="7">
    <location>
        <begin position="109"/>
        <end position="130"/>
    </location>
</feature>
<sequence>MGVYITSLLLPRTSASPEHPLGMTIPAEGVSVAAAIVLEMMATFMLELTILVSADAKVPDVEMGERTTIFVGCSFAVMTASVGPLTGCSLNPARSLAPALLAKSFNNQWIYVVGPVAGGILAALVHQAIIHPINPCSRAQNLCPSERE</sequence>
<dbReference type="Proteomes" id="UP000272942">
    <property type="component" value="Unassembled WGS sequence"/>
</dbReference>
<dbReference type="SUPFAM" id="SSF81338">
    <property type="entry name" value="Aquaporin-like"/>
    <property type="match status" value="1"/>
</dbReference>
<evidence type="ECO:0000256" key="6">
    <source>
        <dbReference type="RuleBase" id="RU000477"/>
    </source>
</evidence>
<dbReference type="GO" id="GO:0005886">
    <property type="term" value="C:plasma membrane"/>
    <property type="evidence" value="ECO:0007669"/>
    <property type="project" value="TreeGrafter"/>
</dbReference>
<evidence type="ECO:0000313" key="8">
    <source>
        <dbReference type="EMBL" id="VDP92066.1"/>
    </source>
</evidence>